<keyword evidence="2 5" id="KW-0808">Transferase</keyword>
<dbReference type="PANTHER" id="PTHR30307">
    <property type="entry name" value="S-ADENOSYLMETHIONINE:TRNA RIBOSYLTRANSFERASE-ISOMERASE"/>
    <property type="match status" value="1"/>
</dbReference>
<dbReference type="RefSeq" id="WP_053478203.1">
    <property type="nucleotide sequence ID" value="NZ_CP041305.1"/>
</dbReference>
<dbReference type="PANTHER" id="PTHR30307:SF0">
    <property type="entry name" value="S-ADENOSYLMETHIONINE:TRNA RIBOSYLTRANSFERASE-ISOMERASE"/>
    <property type="match status" value="1"/>
</dbReference>
<dbReference type="SUPFAM" id="SSF111337">
    <property type="entry name" value="QueA-like"/>
    <property type="match status" value="1"/>
</dbReference>
<keyword evidence="3" id="KW-0949">S-adenosyl-L-methionine</keyword>
<dbReference type="Pfam" id="PF02547">
    <property type="entry name" value="Queuosine_synth"/>
    <property type="match status" value="1"/>
</dbReference>
<dbReference type="Gene3D" id="3.40.1780.10">
    <property type="entry name" value="QueA-like"/>
    <property type="match status" value="1"/>
</dbReference>
<proteinExistence type="predicted"/>
<dbReference type="GO" id="GO:0008616">
    <property type="term" value="P:tRNA queuosine(34) biosynthetic process"/>
    <property type="evidence" value="ECO:0007669"/>
    <property type="project" value="UniProtKB-KW"/>
</dbReference>
<dbReference type="Gene3D" id="2.40.10.240">
    <property type="entry name" value="QueA-like"/>
    <property type="match status" value="1"/>
</dbReference>
<keyword evidence="4" id="KW-0671">Queuosine biosynthesis</keyword>
<protein>
    <submittedName>
        <fullName evidence="5">S-adenosylmethionine tRNA ribosyltransferase</fullName>
    </submittedName>
</protein>
<keyword evidence="6" id="KW-1185">Reference proteome</keyword>
<dbReference type="InterPro" id="IPR003699">
    <property type="entry name" value="QueA"/>
</dbReference>
<evidence type="ECO:0000256" key="2">
    <source>
        <dbReference type="ARBA" id="ARBA00022679"/>
    </source>
</evidence>
<reference evidence="5 6" key="1">
    <citation type="submission" date="2015-09" db="EMBL/GenBank/DDBJ databases">
        <title>Genome sequencing project for genomic taxonomy and phylogenomics of Bacillus-like bacteria.</title>
        <authorList>
            <person name="Liu B."/>
            <person name="Wang J."/>
            <person name="Zhu Y."/>
            <person name="Liu G."/>
            <person name="Chen Q."/>
            <person name="Chen Z."/>
            <person name="Lan J."/>
            <person name="Che J."/>
            <person name="Ge C."/>
            <person name="Shi H."/>
            <person name="Pan Z."/>
            <person name="Liu X."/>
        </authorList>
    </citation>
    <scope>NUCLEOTIDE SEQUENCE [LARGE SCALE GENOMIC DNA]</scope>
    <source>
        <strain evidence="5 6">FJAT-18043</strain>
    </source>
</reference>
<dbReference type="Proteomes" id="UP000050996">
    <property type="component" value="Unassembled WGS sequence"/>
</dbReference>
<organism evidence="5 6">
    <name type="scientific">Cytobacillus solani</name>
    <dbReference type="NCBI Taxonomy" id="1637975"/>
    <lineage>
        <taxon>Bacteria</taxon>
        <taxon>Bacillati</taxon>
        <taxon>Bacillota</taxon>
        <taxon>Bacilli</taxon>
        <taxon>Bacillales</taxon>
        <taxon>Bacillaceae</taxon>
        <taxon>Cytobacillus</taxon>
    </lineage>
</organism>
<dbReference type="InterPro" id="IPR036100">
    <property type="entry name" value="QueA_sf"/>
</dbReference>
<evidence type="ECO:0000256" key="3">
    <source>
        <dbReference type="ARBA" id="ARBA00022691"/>
    </source>
</evidence>
<keyword evidence="1" id="KW-0963">Cytoplasm</keyword>
<dbReference type="AlphaFoldDB" id="A0A0Q3VFD2"/>
<dbReference type="GO" id="GO:0051075">
    <property type="term" value="F:S-adenosylmethionine:tRNA ribosyltransferase-isomerase activity"/>
    <property type="evidence" value="ECO:0007669"/>
    <property type="project" value="TreeGrafter"/>
</dbReference>
<evidence type="ECO:0000313" key="5">
    <source>
        <dbReference type="EMBL" id="KQL17499.1"/>
    </source>
</evidence>
<evidence type="ECO:0000256" key="4">
    <source>
        <dbReference type="ARBA" id="ARBA00022785"/>
    </source>
</evidence>
<dbReference type="STRING" id="1637975.AN957_01830"/>
<dbReference type="PATRIC" id="fig|1637975.4.peg.46"/>
<dbReference type="InterPro" id="IPR042118">
    <property type="entry name" value="QueA_dom1"/>
</dbReference>
<evidence type="ECO:0000256" key="1">
    <source>
        <dbReference type="ARBA" id="ARBA00022490"/>
    </source>
</evidence>
<accession>A0A0Q3VFD2</accession>
<name>A0A0Q3VFD2_9BACI</name>
<comment type="caution">
    <text evidence="5">The sequence shown here is derived from an EMBL/GenBank/DDBJ whole genome shotgun (WGS) entry which is preliminary data.</text>
</comment>
<evidence type="ECO:0000313" key="6">
    <source>
        <dbReference type="Proteomes" id="UP000050996"/>
    </source>
</evidence>
<dbReference type="InterPro" id="IPR042119">
    <property type="entry name" value="QueA_dom2"/>
</dbReference>
<gene>
    <name evidence="5" type="ORF">AN957_01830</name>
</gene>
<dbReference type="EMBL" id="LJIX01000006">
    <property type="protein sequence ID" value="KQL17499.1"/>
    <property type="molecule type" value="Genomic_DNA"/>
</dbReference>
<sequence length="345" mass="38583">MMSTARSFQVPEYLNARMPAEYRGIQRDHVRLMTLDTVTGDCSHNFFNKLDSYLVEGDLLVLNNSRTIPAVLKGKRGKQTIEIRLSRKLSDREWEALIVGGVITVGEKIDLPGGLTATITGLGTEAPLIVLSFSKSGLDLLEIFYQYGEPLHYEYIETPWPIEMYQTVYASVPGSVEMPSAGRAFTWRLLNMLKGKGVNIAYIQLHAGLSYYGNDRWPNPNKHLEEFCVPVKTAELINKTRKNNGRVIAVGTTVVRALETAVNTDGNVEPQEGITSLYIQKGYPLKAVDGLITGFHEPEASHLDLLSAFIDKGLLMKAYKKALADGYLWHEFGDMNLILPMDERK</sequence>